<gene>
    <name evidence="2" type="ORF">UV61_C0008G0110</name>
</gene>
<evidence type="ECO:0000313" key="3">
    <source>
        <dbReference type="Proteomes" id="UP000034050"/>
    </source>
</evidence>
<dbReference type="PANTHER" id="PTHR36503:SF3">
    <property type="entry name" value="BLR0126 PROTEIN"/>
    <property type="match status" value="1"/>
</dbReference>
<sequence length="134" mass="15726">MTIVLFMTNAIEWIILITDNYLKSKSFYKDVLRLTVVREIDDEEFVQFKLNNCFLALYGRTQTEKLLGQKYLNKAGGAIYTWAESENVDKLYEELKGKGVTFIKPPQTQPWGQRTAYFTDPDGTIWEIQQWVKK</sequence>
<name>A0A0G1CME5_9BACT</name>
<dbReference type="Pfam" id="PF00903">
    <property type="entry name" value="Glyoxalase"/>
    <property type="match status" value="1"/>
</dbReference>
<evidence type="ECO:0000259" key="1">
    <source>
        <dbReference type="PROSITE" id="PS51819"/>
    </source>
</evidence>
<dbReference type="SUPFAM" id="SSF54593">
    <property type="entry name" value="Glyoxalase/Bleomycin resistance protein/Dihydroxybiphenyl dioxygenase"/>
    <property type="match status" value="1"/>
</dbReference>
<dbReference type="EMBL" id="LCFD01000008">
    <property type="protein sequence ID" value="KKS86657.1"/>
    <property type="molecule type" value="Genomic_DNA"/>
</dbReference>
<dbReference type="Proteomes" id="UP000034050">
    <property type="component" value="Unassembled WGS sequence"/>
</dbReference>
<dbReference type="PROSITE" id="PS51819">
    <property type="entry name" value="VOC"/>
    <property type="match status" value="1"/>
</dbReference>
<keyword evidence="2" id="KW-0223">Dioxygenase</keyword>
<dbReference type="PANTHER" id="PTHR36503">
    <property type="entry name" value="BLR2520 PROTEIN"/>
    <property type="match status" value="1"/>
</dbReference>
<dbReference type="InterPro" id="IPR004360">
    <property type="entry name" value="Glyas_Fos-R_dOase_dom"/>
</dbReference>
<proteinExistence type="predicted"/>
<feature type="domain" description="VOC" evidence="1">
    <location>
        <begin position="10"/>
        <end position="131"/>
    </location>
</feature>
<protein>
    <submittedName>
        <fullName evidence="2">Glyoxalase/bleomycin resistance protein/dioxygenase</fullName>
    </submittedName>
</protein>
<dbReference type="STRING" id="1618446.UV61_C0008G0110"/>
<dbReference type="InterPro" id="IPR029068">
    <property type="entry name" value="Glyas_Bleomycin-R_OHBP_Dase"/>
</dbReference>
<keyword evidence="2" id="KW-0560">Oxidoreductase</keyword>
<dbReference type="Gene3D" id="3.10.180.10">
    <property type="entry name" value="2,3-Dihydroxybiphenyl 1,2-Dioxygenase, domain 1"/>
    <property type="match status" value="1"/>
</dbReference>
<accession>A0A0G1CME5</accession>
<comment type="caution">
    <text evidence="2">The sequence shown here is derived from an EMBL/GenBank/DDBJ whole genome shotgun (WGS) entry which is preliminary data.</text>
</comment>
<reference evidence="2 3" key="1">
    <citation type="journal article" date="2015" name="Nature">
        <title>rRNA introns, odd ribosomes, and small enigmatic genomes across a large radiation of phyla.</title>
        <authorList>
            <person name="Brown C.T."/>
            <person name="Hug L.A."/>
            <person name="Thomas B.C."/>
            <person name="Sharon I."/>
            <person name="Castelle C.J."/>
            <person name="Singh A."/>
            <person name="Wilkins M.J."/>
            <person name="Williams K.H."/>
            <person name="Banfield J.F."/>
        </authorList>
    </citation>
    <scope>NUCLEOTIDE SEQUENCE [LARGE SCALE GENOMIC DNA]</scope>
</reference>
<dbReference type="InterPro" id="IPR037523">
    <property type="entry name" value="VOC_core"/>
</dbReference>
<evidence type="ECO:0000313" key="2">
    <source>
        <dbReference type="EMBL" id="KKS86657.1"/>
    </source>
</evidence>
<dbReference type="AlphaFoldDB" id="A0A0G1CME5"/>
<dbReference type="GO" id="GO:0051213">
    <property type="term" value="F:dioxygenase activity"/>
    <property type="evidence" value="ECO:0007669"/>
    <property type="project" value="UniProtKB-KW"/>
</dbReference>
<organism evidence="2 3">
    <name type="scientific">Candidatus Gottesmanbacteria bacterium GW2011_GWB1_43_11</name>
    <dbReference type="NCBI Taxonomy" id="1618446"/>
    <lineage>
        <taxon>Bacteria</taxon>
        <taxon>Candidatus Gottesmaniibacteriota</taxon>
    </lineage>
</organism>